<dbReference type="AlphaFoldDB" id="A0A0V0RNP5"/>
<evidence type="ECO:0000313" key="2">
    <source>
        <dbReference type="Proteomes" id="UP000054630"/>
    </source>
</evidence>
<keyword evidence="2" id="KW-1185">Reference proteome</keyword>
<organism evidence="1 2">
    <name type="scientific">Trichinella nelsoni</name>
    <dbReference type="NCBI Taxonomy" id="6336"/>
    <lineage>
        <taxon>Eukaryota</taxon>
        <taxon>Metazoa</taxon>
        <taxon>Ecdysozoa</taxon>
        <taxon>Nematoda</taxon>
        <taxon>Enoplea</taxon>
        <taxon>Dorylaimia</taxon>
        <taxon>Trichinellida</taxon>
        <taxon>Trichinellidae</taxon>
        <taxon>Trichinella</taxon>
    </lineage>
</organism>
<reference evidence="1 2" key="1">
    <citation type="submission" date="2015-01" db="EMBL/GenBank/DDBJ databases">
        <title>Evolution of Trichinella species and genotypes.</title>
        <authorList>
            <person name="Korhonen P.K."/>
            <person name="Edoardo P."/>
            <person name="Giuseppe L.R."/>
            <person name="Gasser R.B."/>
        </authorList>
    </citation>
    <scope>NUCLEOTIDE SEQUENCE [LARGE SCALE GENOMIC DNA]</scope>
    <source>
        <strain evidence="1">ISS37</strain>
    </source>
</reference>
<dbReference type="Proteomes" id="UP000054630">
    <property type="component" value="Unassembled WGS sequence"/>
</dbReference>
<proteinExistence type="predicted"/>
<protein>
    <submittedName>
        <fullName evidence="1">Uncharacterized protein</fullName>
    </submittedName>
</protein>
<accession>A0A0V0RNP5</accession>
<name>A0A0V0RNP5_9BILA</name>
<evidence type="ECO:0000313" key="1">
    <source>
        <dbReference type="EMBL" id="KRX16023.1"/>
    </source>
</evidence>
<gene>
    <name evidence="1" type="ORF">T07_577</name>
</gene>
<comment type="caution">
    <text evidence="1">The sequence shown here is derived from an EMBL/GenBank/DDBJ whole genome shotgun (WGS) entry which is preliminary data.</text>
</comment>
<dbReference type="EMBL" id="JYDL01000117">
    <property type="protein sequence ID" value="KRX16023.1"/>
    <property type="molecule type" value="Genomic_DNA"/>
</dbReference>
<sequence length="80" mass="8986">MINITSPTCDSFLSFLHFPLLGRVTRYSLFQCVQRCSTSVARGIAITSAIASDCYRLPDALSRSRNTQESMPSRYQHSHS</sequence>